<dbReference type="AlphaFoldDB" id="A0A7G8TFK8"/>
<keyword evidence="15 17" id="KW-0460">Magnesium</keyword>
<evidence type="ECO:0000256" key="2">
    <source>
        <dbReference type="ARBA" id="ARBA00001946"/>
    </source>
</evidence>
<accession>A0A7G8TFK8</accession>
<comment type="cofactor">
    <cofactor evidence="2 17 20">
        <name>Mg(2+)</name>
        <dbReference type="ChEBI" id="CHEBI:18420"/>
    </cofactor>
</comment>
<keyword evidence="12 17" id="KW-0598">Phosphotransferase system</keyword>
<dbReference type="PANTHER" id="PTHR46244:SF3">
    <property type="entry name" value="PHOSPHOENOLPYRUVATE-PROTEIN PHOSPHOTRANSFERASE"/>
    <property type="match status" value="1"/>
</dbReference>
<dbReference type="KEGG" id="cfem:HCR03_09415"/>
<dbReference type="SUPFAM" id="SSF51621">
    <property type="entry name" value="Phosphoenolpyruvate/pyruvate domain"/>
    <property type="match status" value="1"/>
</dbReference>
<dbReference type="Proteomes" id="UP000515909">
    <property type="component" value="Chromosome"/>
</dbReference>
<feature type="active site" description="Proton donor" evidence="18">
    <location>
        <position position="499"/>
    </location>
</feature>
<keyword evidence="9 17" id="KW-0963">Cytoplasm</keyword>
<dbReference type="GO" id="GO:0046872">
    <property type="term" value="F:metal ion binding"/>
    <property type="evidence" value="ECO:0007669"/>
    <property type="project" value="UniProtKB-KW"/>
</dbReference>
<keyword evidence="10 17" id="KW-0762">Sugar transport</keyword>
<dbReference type="InterPro" id="IPR008279">
    <property type="entry name" value="PEP-util_enz_mobile_dom"/>
</dbReference>
<feature type="binding site" evidence="19">
    <location>
        <position position="293"/>
    </location>
    <ligand>
        <name>phosphoenolpyruvate</name>
        <dbReference type="ChEBI" id="CHEBI:58702"/>
    </ligand>
</feature>
<evidence type="ECO:0000256" key="17">
    <source>
        <dbReference type="PIRNR" id="PIRNR000732"/>
    </source>
</evidence>
<evidence type="ECO:0000259" key="23">
    <source>
        <dbReference type="Pfam" id="PF05524"/>
    </source>
</evidence>
<dbReference type="InterPro" id="IPR000121">
    <property type="entry name" value="PEP_util_C"/>
</dbReference>
<evidence type="ECO:0000313" key="25">
    <source>
        <dbReference type="Proteomes" id="UP000515909"/>
    </source>
</evidence>
<feature type="domain" description="PEP-utilising enzyme C-terminal" evidence="22">
    <location>
        <begin position="249"/>
        <end position="536"/>
    </location>
</feature>
<dbReference type="NCBIfam" id="TIGR01417">
    <property type="entry name" value="PTS_I_fam"/>
    <property type="match status" value="1"/>
</dbReference>
<keyword evidence="8 17" id="KW-0813">Transport</keyword>
<dbReference type="SUPFAM" id="SSF52009">
    <property type="entry name" value="Phosphohistidine domain"/>
    <property type="match status" value="1"/>
</dbReference>
<evidence type="ECO:0000259" key="21">
    <source>
        <dbReference type="Pfam" id="PF00391"/>
    </source>
</evidence>
<reference evidence="24 25" key="1">
    <citation type="submission" date="2020-08" db="EMBL/GenBank/DDBJ databases">
        <title>The isolate Caproiciproducens sp. 7D4C2 produces n-caproate at mildly acidic conditions from hexoses: genome and rBOX comparison with related strains and chain-elongating bacteria.</title>
        <authorList>
            <person name="Esquivel-Elizondo S."/>
            <person name="Bagci C."/>
            <person name="Temovska M."/>
            <person name="Jeon B.S."/>
            <person name="Bessarab I."/>
            <person name="Williams R.B.H."/>
            <person name="Huson D.H."/>
            <person name="Angenent L.T."/>
        </authorList>
    </citation>
    <scope>NUCLEOTIDE SEQUENCE [LARGE SCALE GENOMIC DNA]</scope>
    <source>
        <strain evidence="24 25">7D4C2</strain>
    </source>
</reference>
<evidence type="ECO:0000256" key="10">
    <source>
        <dbReference type="ARBA" id="ARBA00022597"/>
    </source>
</evidence>
<dbReference type="PRINTS" id="PR01736">
    <property type="entry name" value="PHPHTRNFRASE"/>
</dbReference>
<dbReference type="InterPro" id="IPR036618">
    <property type="entry name" value="PtsI_HPr-bd_sf"/>
</dbReference>
<dbReference type="Gene3D" id="3.20.20.60">
    <property type="entry name" value="Phosphoenolpyruvate-binding domains"/>
    <property type="match status" value="1"/>
</dbReference>
<dbReference type="InterPro" id="IPR040442">
    <property type="entry name" value="Pyrv_kinase-like_dom_sf"/>
</dbReference>
<dbReference type="GO" id="GO:0009401">
    <property type="term" value="P:phosphoenolpyruvate-dependent sugar phosphotransferase system"/>
    <property type="evidence" value="ECO:0007669"/>
    <property type="project" value="UniProtKB-KW"/>
</dbReference>
<comment type="subcellular location">
    <subcellularLocation>
        <location evidence="4 17">Cytoplasm</location>
    </subcellularLocation>
</comment>
<gene>
    <name evidence="24" type="primary">ptsP</name>
    <name evidence="24" type="ORF">HCR03_09415</name>
</gene>
<dbReference type="Gene3D" id="1.10.274.10">
    <property type="entry name" value="PtsI, HPr-binding domain"/>
    <property type="match status" value="1"/>
</dbReference>
<evidence type="ECO:0000256" key="15">
    <source>
        <dbReference type="ARBA" id="ARBA00022842"/>
    </source>
</evidence>
<dbReference type="Pfam" id="PF05524">
    <property type="entry name" value="PEP-utilisers_N"/>
    <property type="match status" value="1"/>
</dbReference>
<feature type="binding site" evidence="19">
    <location>
        <position position="462"/>
    </location>
    <ligand>
        <name>phosphoenolpyruvate</name>
        <dbReference type="ChEBI" id="CHEBI:58702"/>
    </ligand>
</feature>
<comment type="catalytic activity">
    <reaction evidence="1 17">
        <text>L-histidyl-[protein] + phosphoenolpyruvate = N(pros)-phospho-L-histidyl-[protein] + pyruvate</text>
        <dbReference type="Rhea" id="RHEA:23880"/>
        <dbReference type="Rhea" id="RHEA-COMP:9745"/>
        <dbReference type="Rhea" id="RHEA-COMP:9746"/>
        <dbReference type="ChEBI" id="CHEBI:15361"/>
        <dbReference type="ChEBI" id="CHEBI:29979"/>
        <dbReference type="ChEBI" id="CHEBI:58702"/>
        <dbReference type="ChEBI" id="CHEBI:64837"/>
        <dbReference type="EC" id="2.7.3.9"/>
    </reaction>
</comment>
<dbReference type="InterPro" id="IPR008731">
    <property type="entry name" value="PTS_EIN"/>
</dbReference>
<feature type="binding site" evidence="19">
    <location>
        <begin position="451"/>
        <end position="452"/>
    </location>
    <ligand>
        <name>phosphoenolpyruvate</name>
        <dbReference type="ChEBI" id="CHEBI:58702"/>
    </ligand>
</feature>
<evidence type="ECO:0000256" key="5">
    <source>
        <dbReference type="ARBA" id="ARBA00007837"/>
    </source>
</evidence>
<dbReference type="GO" id="GO:0005737">
    <property type="term" value="C:cytoplasm"/>
    <property type="evidence" value="ECO:0007669"/>
    <property type="project" value="UniProtKB-SubCell"/>
</dbReference>
<evidence type="ECO:0000256" key="3">
    <source>
        <dbReference type="ARBA" id="ARBA00002728"/>
    </source>
</evidence>
<dbReference type="Pfam" id="PF00391">
    <property type="entry name" value="PEP-utilizers"/>
    <property type="match status" value="1"/>
</dbReference>
<keyword evidence="13 17" id="KW-0479">Metal-binding</keyword>
<proteinExistence type="inferred from homology"/>
<dbReference type="Gene3D" id="3.50.30.10">
    <property type="entry name" value="Phosphohistidine domain"/>
    <property type="match status" value="1"/>
</dbReference>
<protein>
    <recommendedName>
        <fullName evidence="7 17">Phosphoenolpyruvate-protein phosphotransferase</fullName>
        <ecNumber evidence="6 17">2.7.3.9</ecNumber>
    </recommendedName>
    <alternativeName>
        <fullName evidence="16 17">Phosphotransferase system, enzyme I</fullName>
    </alternativeName>
</protein>
<evidence type="ECO:0000256" key="13">
    <source>
        <dbReference type="ARBA" id="ARBA00022723"/>
    </source>
</evidence>
<evidence type="ECO:0000256" key="7">
    <source>
        <dbReference type="ARBA" id="ARBA00016544"/>
    </source>
</evidence>
<keyword evidence="14 17" id="KW-0418">Kinase</keyword>
<sequence length="582" mass="64096">MKLVGIAASFGKAAAEAMVLSAPPEIDADRKGPRSEKERLMTAVQDGIKNLSLELDESKKKIEGNSAKLEMLEMHRTILNDYVFRKGIDGYIEQGYCASSSVMRAAEDQAATLENLGDPFLSERAQDIREVGKRLAYSMEGFSEPDLSHLEKNVILVAESLSPALLSVADCGRIKGILTRRGSRTSHVAILASGLGIPTVVGCAGIEKIRDGELVFLDAEKGTASFSLSEQEKERANEIIALYEQQRADLKKYQACEAFTADRKRIRVLCNIMDTSMAEKSLKYSADGIGLFRTEFLYMDKPRLPSEAEQVAVYRSLAVNWKGRPVTIRTIDIGGDKPVESLHLEAEKNAFLGYRAIRICLDRPEIFLIQLRAILRASAFGNVQIMFPMISNISELQQAKSILEEAKKQLRAENQPFNEKIPIGMMVEIPSAAILSDKFAALVDFFSIGSNDLTQYVLAADRTNQKVASIYNHLDPGVLRLIELTIRNSREAGIPCSLCGEMAGDPLALSLLIGFGLEKFSVNPGRIPLIRNLLSLIDFKRAQTVADQALKQSSSKGVADLVNGTLSKEYRNWLQDGDDLIG</sequence>
<dbReference type="EMBL" id="CP060286">
    <property type="protein sequence ID" value="QNK42399.1"/>
    <property type="molecule type" value="Genomic_DNA"/>
</dbReference>
<comment type="function">
    <text evidence="3 17">General (non sugar-specific) component of the phosphoenolpyruvate-dependent sugar phosphotransferase system (sugar PTS). This major carbohydrate active-transport system catalyzes the phosphorylation of incoming sugar substrates concomitantly with their translocation across the cell membrane. Enzyme I transfers the phosphoryl group from phosphoenolpyruvate (PEP) to the phosphoryl carrier protein (HPr).</text>
</comment>
<dbReference type="SUPFAM" id="SSF47831">
    <property type="entry name" value="Enzyme I of the PEP:sugar phosphotransferase system HPr-binding (sub)domain"/>
    <property type="match status" value="1"/>
</dbReference>
<dbReference type="InterPro" id="IPR015813">
    <property type="entry name" value="Pyrv/PenolPyrv_kinase-like_dom"/>
</dbReference>
<dbReference type="InterPro" id="IPR006318">
    <property type="entry name" value="PTS_EI-like"/>
</dbReference>
<dbReference type="InterPro" id="IPR036637">
    <property type="entry name" value="Phosphohistidine_dom_sf"/>
</dbReference>
<dbReference type="GO" id="GO:0008965">
    <property type="term" value="F:phosphoenolpyruvate-protein phosphotransferase activity"/>
    <property type="evidence" value="ECO:0007669"/>
    <property type="project" value="UniProtKB-EC"/>
</dbReference>
<evidence type="ECO:0000256" key="9">
    <source>
        <dbReference type="ARBA" id="ARBA00022490"/>
    </source>
</evidence>
<evidence type="ECO:0000256" key="20">
    <source>
        <dbReference type="PIRSR" id="PIRSR000732-3"/>
    </source>
</evidence>
<dbReference type="InterPro" id="IPR050499">
    <property type="entry name" value="PEP-utilizing_PTS_enzyme"/>
</dbReference>
<comment type="similarity">
    <text evidence="5 17">Belongs to the PEP-utilizing enzyme family.</text>
</comment>
<evidence type="ECO:0000256" key="8">
    <source>
        <dbReference type="ARBA" id="ARBA00022448"/>
    </source>
</evidence>
<feature type="domain" description="Phosphotransferase system enzyme I N-terminal" evidence="23">
    <location>
        <begin position="5"/>
        <end position="124"/>
    </location>
</feature>
<dbReference type="EC" id="2.7.3.9" evidence="6 17"/>
<organism evidence="24 25">
    <name type="scientific">Caproicibacter fermentans</name>
    <dbReference type="NCBI Taxonomy" id="2576756"/>
    <lineage>
        <taxon>Bacteria</taxon>
        <taxon>Bacillati</taxon>
        <taxon>Bacillota</taxon>
        <taxon>Clostridia</taxon>
        <taxon>Eubacteriales</taxon>
        <taxon>Acutalibacteraceae</taxon>
        <taxon>Caproicibacter</taxon>
    </lineage>
</organism>
<dbReference type="RefSeq" id="WP_187037853.1">
    <property type="nucleotide sequence ID" value="NZ_CP060286.1"/>
</dbReference>
<evidence type="ECO:0000259" key="22">
    <source>
        <dbReference type="Pfam" id="PF02896"/>
    </source>
</evidence>
<dbReference type="Pfam" id="PF02896">
    <property type="entry name" value="PEP-utilizers_C"/>
    <property type="match status" value="1"/>
</dbReference>
<dbReference type="InterPro" id="IPR024692">
    <property type="entry name" value="PTS_EI"/>
</dbReference>
<evidence type="ECO:0000256" key="16">
    <source>
        <dbReference type="ARBA" id="ARBA00033235"/>
    </source>
</evidence>
<evidence type="ECO:0000256" key="18">
    <source>
        <dbReference type="PIRSR" id="PIRSR000732-1"/>
    </source>
</evidence>
<evidence type="ECO:0000256" key="1">
    <source>
        <dbReference type="ARBA" id="ARBA00000683"/>
    </source>
</evidence>
<evidence type="ECO:0000256" key="4">
    <source>
        <dbReference type="ARBA" id="ARBA00004496"/>
    </source>
</evidence>
<evidence type="ECO:0000256" key="6">
    <source>
        <dbReference type="ARBA" id="ARBA00012232"/>
    </source>
</evidence>
<evidence type="ECO:0000256" key="14">
    <source>
        <dbReference type="ARBA" id="ARBA00022777"/>
    </source>
</evidence>
<keyword evidence="24" id="KW-0670">Pyruvate</keyword>
<dbReference type="PROSITE" id="PS00742">
    <property type="entry name" value="PEP_ENZYMES_2"/>
    <property type="match status" value="1"/>
</dbReference>
<feature type="domain" description="PEP-utilising enzyme mobile" evidence="21">
    <location>
        <begin position="151"/>
        <end position="222"/>
    </location>
</feature>
<dbReference type="InterPro" id="IPR023151">
    <property type="entry name" value="PEP_util_CS"/>
</dbReference>
<dbReference type="GO" id="GO:0016301">
    <property type="term" value="F:kinase activity"/>
    <property type="evidence" value="ECO:0007669"/>
    <property type="project" value="UniProtKB-KW"/>
</dbReference>
<evidence type="ECO:0000256" key="11">
    <source>
        <dbReference type="ARBA" id="ARBA00022679"/>
    </source>
</evidence>
<dbReference type="PIRSF" id="PIRSF000732">
    <property type="entry name" value="PTS_enzyme_I"/>
    <property type="match status" value="1"/>
</dbReference>
<dbReference type="PANTHER" id="PTHR46244">
    <property type="entry name" value="PHOSPHOENOLPYRUVATE-PROTEIN PHOSPHOTRANSFERASE"/>
    <property type="match status" value="1"/>
</dbReference>
<keyword evidence="11 17" id="KW-0808">Transferase</keyword>
<feature type="binding site" evidence="19">
    <location>
        <position position="329"/>
    </location>
    <ligand>
        <name>phosphoenolpyruvate</name>
        <dbReference type="ChEBI" id="CHEBI:58702"/>
    </ligand>
</feature>
<feature type="binding site" evidence="20">
    <location>
        <position position="452"/>
    </location>
    <ligand>
        <name>Mg(2+)</name>
        <dbReference type="ChEBI" id="CHEBI:18420"/>
    </ligand>
</feature>
<feature type="active site" description="Tele-phosphohistidine intermediate" evidence="18">
    <location>
        <position position="187"/>
    </location>
</feature>
<name>A0A7G8TFK8_9FIRM</name>
<feature type="binding site" evidence="20">
    <location>
        <position position="428"/>
    </location>
    <ligand>
        <name>Mg(2+)</name>
        <dbReference type="ChEBI" id="CHEBI:18420"/>
    </ligand>
</feature>
<evidence type="ECO:0000313" key="24">
    <source>
        <dbReference type="EMBL" id="QNK42399.1"/>
    </source>
</evidence>
<evidence type="ECO:0000256" key="19">
    <source>
        <dbReference type="PIRSR" id="PIRSR000732-2"/>
    </source>
</evidence>
<evidence type="ECO:0000256" key="12">
    <source>
        <dbReference type="ARBA" id="ARBA00022683"/>
    </source>
</evidence>